<dbReference type="EMBL" id="JALJXV010000011">
    <property type="protein sequence ID" value="MCP1676741.1"/>
    <property type="molecule type" value="Genomic_DNA"/>
</dbReference>
<evidence type="ECO:0000256" key="4">
    <source>
        <dbReference type="ARBA" id="ARBA00022840"/>
    </source>
</evidence>
<dbReference type="Proteomes" id="UP001205843">
    <property type="component" value="Unassembled WGS sequence"/>
</dbReference>
<dbReference type="PANTHER" id="PTHR42788">
    <property type="entry name" value="TAURINE IMPORT ATP-BINDING PROTEIN-RELATED"/>
    <property type="match status" value="1"/>
</dbReference>
<dbReference type="CDD" id="cd03293">
    <property type="entry name" value="ABC_NrtD_SsuB_transporters"/>
    <property type="match status" value="1"/>
</dbReference>
<evidence type="ECO:0000259" key="5">
    <source>
        <dbReference type="PROSITE" id="PS50893"/>
    </source>
</evidence>
<dbReference type="InterPro" id="IPR050166">
    <property type="entry name" value="ABC_transporter_ATP-bind"/>
</dbReference>
<evidence type="ECO:0000256" key="3">
    <source>
        <dbReference type="ARBA" id="ARBA00022741"/>
    </source>
</evidence>
<dbReference type="RefSeq" id="WP_253483740.1">
    <property type="nucleotide sequence ID" value="NZ_JALJXV010000011.1"/>
</dbReference>
<dbReference type="Pfam" id="PF00005">
    <property type="entry name" value="ABC_tran"/>
    <property type="match status" value="1"/>
</dbReference>
<dbReference type="PROSITE" id="PS50893">
    <property type="entry name" value="ABC_TRANSPORTER_2"/>
    <property type="match status" value="1"/>
</dbReference>
<dbReference type="GO" id="GO:0005524">
    <property type="term" value="F:ATP binding"/>
    <property type="evidence" value="ECO:0007669"/>
    <property type="project" value="UniProtKB-KW"/>
</dbReference>
<dbReference type="AlphaFoldDB" id="A0AAE3G6H7"/>
<dbReference type="SMART" id="SM00382">
    <property type="entry name" value="AAA"/>
    <property type="match status" value="1"/>
</dbReference>
<dbReference type="InterPro" id="IPR003439">
    <property type="entry name" value="ABC_transporter-like_ATP-bd"/>
</dbReference>
<reference evidence="6" key="1">
    <citation type="submission" date="2022-03" db="EMBL/GenBank/DDBJ databases">
        <title>Genomic Encyclopedia of Type Strains, Phase III (KMG-III): the genomes of soil and plant-associated and newly described type strains.</title>
        <authorList>
            <person name="Whitman W."/>
        </authorList>
    </citation>
    <scope>NUCLEOTIDE SEQUENCE</scope>
    <source>
        <strain evidence="6">ANL 6-2</strain>
    </source>
</reference>
<sequence>MSFSYGGDTDMVLGDVSFDLSEGDFVAVLGGSGSGKSTLLRLIGGLLSPTEGEIRINDQVVRGPTRDAGFVFQAARLMPWKTVLENVLIPTRAHGKSTPEQRQRALELLGSVGLEKAADLYPNQLSGGMAQRVGLARMLMHDPKLLLMDEPFAALDALTREVLSDELQALWLRERKTVMFVTHSIPEAVFLADRVMVLGGQPAGVVETIDVPLPRPRTVRDMASEEFNAIAHQLRELLASRFSAMPGIT</sequence>
<evidence type="ECO:0000313" key="6">
    <source>
        <dbReference type="EMBL" id="MCP1676741.1"/>
    </source>
</evidence>
<evidence type="ECO:0000313" key="7">
    <source>
        <dbReference type="Proteomes" id="UP001205843"/>
    </source>
</evidence>
<comment type="similarity">
    <text evidence="1">Belongs to the ABC transporter superfamily.</text>
</comment>
<evidence type="ECO:0000256" key="2">
    <source>
        <dbReference type="ARBA" id="ARBA00022448"/>
    </source>
</evidence>
<accession>A0AAE3G6H7</accession>
<dbReference type="InterPro" id="IPR003593">
    <property type="entry name" value="AAA+_ATPase"/>
</dbReference>
<dbReference type="PROSITE" id="PS00211">
    <property type="entry name" value="ABC_TRANSPORTER_1"/>
    <property type="match status" value="1"/>
</dbReference>
<gene>
    <name evidence="6" type="ORF">J2T57_003914</name>
</gene>
<comment type="caution">
    <text evidence="6">The sequence shown here is derived from an EMBL/GenBank/DDBJ whole genome shotgun (WGS) entry which is preliminary data.</text>
</comment>
<name>A0AAE3G6H7_9GAMM</name>
<evidence type="ECO:0000256" key="1">
    <source>
        <dbReference type="ARBA" id="ARBA00005417"/>
    </source>
</evidence>
<dbReference type="GO" id="GO:0016887">
    <property type="term" value="F:ATP hydrolysis activity"/>
    <property type="evidence" value="ECO:0007669"/>
    <property type="project" value="InterPro"/>
</dbReference>
<keyword evidence="4 6" id="KW-0067">ATP-binding</keyword>
<keyword evidence="3" id="KW-0547">Nucleotide-binding</keyword>
<proteinExistence type="inferred from homology"/>
<keyword evidence="2" id="KW-0813">Transport</keyword>
<organism evidence="6 7">
    <name type="scientific">Natronocella acetinitrilica</name>
    <dbReference type="NCBI Taxonomy" id="414046"/>
    <lineage>
        <taxon>Bacteria</taxon>
        <taxon>Pseudomonadati</taxon>
        <taxon>Pseudomonadota</taxon>
        <taxon>Gammaproteobacteria</taxon>
        <taxon>Chromatiales</taxon>
        <taxon>Ectothiorhodospiraceae</taxon>
        <taxon>Natronocella</taxon>
    </lineage>
</organism>
<dbReference type="InterPro" id="IPR027417">
    <property type="entry name" value="P-loop_NTPase"/>
</dbReference>
<keyword evidence="7" id="KW-1185">Reference proteome</keyword>
<dbReference type="Gene3D" id="3.40.50.300">
    <property type="entry name" value="P-loop containing nucleotide triphosphate hydrolases"/>
    <property type="match status" value="1"/>
</dbReference>
<dbReference type="PANTHER" id="PTHR42788:SF13">
    <property type="entry name" value="ALIPHATIC SULFONATES IMPORT ATP-BINDING PROTEIN SSUB"/>
    <property type="match status" value="1"/>
</dbReference>
<dbReference type="SUPFAM" id="SSF52540">
    <property type="entry name" value="P-loop containing nucleoside triphosphate hydrolases"/>
    <property type="match status" value="1"/>
</dbReference>
<feature type="domain" description="ABC transporter" evidence="5">
    <location>
        <begin position="1"/>
        <end position="225"/>
    </location>
</feature>
<protein>
    <submittedName>
        <fullName evidence="6">NitT/TauT family transport system ATP-binding protein</fullName>
    </submittedName>
</protein>
<dbReference type="InterPro" id="IPR017871">
    <property type="entry name" value="ABC_transporter-like_CS"/>
</dbReference>